<evidence type="ECO:0000313" key="4">
    <source>
        <dbReference type="EMBL" id="SOB79245.1"/>
    </source>
</evidence>
<keyword evidence="1" id="KW-1133">Transmembrane helix</keyword>
<feature type="transmembrane region" description="Helical" evidence="1">
    <location>
        <begin position="314"/>
        <end position="336"/>
    </location>
</feature>
<dbReference type="Proteomes" id="UP000219494">
    <property type="component" value="Unassembled WGS sequence"/>
</dbReference>
<dbReference type="InterPro" id="IPR058671">
    <property type="entry name" value="DUF6311_C"/>
</dbReference>
<evidence type="ECO:0000259" key="3">
    <source>
        <dbReference type="Pfam" id="PF25853"/>
    </source>
</evidence>
<feature type="domain" description="DUF6311" evidence="2">
    <location>
        <begin position="12"/>
        <end position="406"/>
    </location>
</feature>
<evidence type="ECO:0000313" key="5">
    <source>
        <dbReference type="Proteomes" id="UP000219494"/>
    </source>
</evidence>
<organism evidence="4 5">
    <name type="scientific">Sphingomonas guangdongensis</name>
    <dbReference type="NCBI Taxonomy" id="1141890"/>
    <lineage>
        <taxon>Bacteria</taxon>
        <taxon>Pseudomonadati</taxon>
        <taxon>Pseudomonadota</taxon>
        <taxon>Alphaproteobacteria</taxon>
        <taxon>Sphingomonadales</taxon>
        <taxon>Sphingomonadaceae</taxon>
        <taxon>Sphingomonas</taxon>
    </lineage>
</organism>
<keyword evidence="1" id="KW-0812">Transmembrane</keyword>
<sequence length="530" mass="56980">MRRALAPLACLLGGLLLFLLVFPAGALRIDNPGWLIRGSDNGENALGLHAWLHDEAASLRPHTTLLNAPEGVPLLFTDSNPLVALLAAPAARLLPADAQLVGPWILLCFVLQLAFAYLLLRPHAPGRLALVMGTLLLAALPTLFNRFIHANLLAHWLILAALWLFVDPRRAGRHAAWAALLAITVLVHSYLLVMVAAIWGSAMLERFVATLRERGRLIAAAAASLALVAAIALWLGAGGAFQSTGSYGAFALPLDALWNPGNPAYSTLLPATPQREARGFEGFQYLGAGLLLLLPVALGLALRGPAPAATDRLVLARLRWLLPALAVLTLVAVSNFPDVAGTRLPRFPLPDALAPVLDSMRASGRLFWPAAYTLVFAALLLAFRLPARRSGLLLAVLLGIQALDLSNMWATIRLANAEAATTRLYARTRDPRWDLVITRARDISFVPADVTRDLALFQEVAWRAAKSGKPVRTVYAARVGKATAERHTREAADFAAGRLVPGRLYVLIDGAVAPAGVRTLVLDRVRLVQR</sequence>
<dbReference type="Pfam" id="PF25853">
    <property type="entry name" value="DUF6311_C"/>
    <property type="match status" value="1"/>
</dbReference>
<dbReference type="Pfam" id="PF19830">
    <property type="entry name" value="DUF6311"/>
    <property type="match status" value="1"/>
</dbReference>
<reference evidence="4 5" key="1">
    <citation type="submission" date="2017-07" db="EMBL/GenBank/DDBJ databases">
        <authorList>
            <person name="Sun Z.S."/>
            <person name="Albrecht U."/>
            <person name="Echele G."/>
            <person name="Lee C.C."/>
        </authorList>
    </citation>
    <scope>NUCLEOTIDE SEQUENCE [LARGE SCALE GENOMIC DNA]</scope>
    <source>
        <strain evidence="4 5">CGMCC 1.12672</strain>
    </source>
</reference>
<keyword evidence="1" id="KW-0472">Membrane</keyword>
<feature type="transmembrane region" description="Helical" evidence="1">
    <location>
        <begin position="366"/>
        <end position="385"/>
    </location>
</feature>
<feature type="transmembrane region" description="Helical" evidence="1">
    <location>
        <begin position="283"/>
        <end position="302"/>
    </location>
</feature>
<dbReference type="OrthoDB" id="1814621at2"/>
<dbReference type="AlphaFoldDB" id="A0A285QBC5"/>
<keyword evidence="5" id="KW-1185">Reference proteome</keyword>
<dbReference type="InterPro" id="IPR046278">
    <property type="entry name" value="DUF6311"/>
</dbReference>
<gene>
    <name evidence="4" type="ORF">SAMN06297144_0450</name>
</gene>
<evidence type="ECO:0000259" key="2">
    <source>
        <dbReference type="Pfam" id="PF19830"/>
    </source>
</evidence>
<feature type="transmembrane region" description="Helical" evidence="1">
    <location>
        <begin position="178"/>
        <end position="204"/>
    </location>
</feature>
<evidence type="ECO:0000256" key="1">
    <source>
        <dbReference type="SAM" id="Phobius"/>
    </source>
</evidence>
<evidence type="ECO:0008006" key="6">
    <source>
        <dbReference type="Google" id="ProtNLM"/>
    </source>
</evidence>
<feature type="transmembrane region" description="Helical" evidence="1">
    <location>
        <begin position="101"/>
        <end position="120"/>
    </location>
</feature>
<feature type="transmembrane region" description="Helical" evidence="1">
    <location>
        <begin position="392"/>
        <end position="412"/>
    </location>
</feature>
<feature type="transmembrane region" description="Helical" evidence="1">
    <location>
        <begin position="216"/>
        <end position="237"/>
    </location>
</feature>
<protein>
    <recommendedName>
        <fullName evidence="6">4-amino-4-deoxy-L-arabinose transferase</fullName>
    </recommendedName>
</protein>
<feature type="transmembrane region" description="Helical" evidence="1">
    <location>
        <begin position="150"/>
        <end position="166"/>
    </location>
</feature>
<feature type="domain" description="DUF6311" evidence="3">
    <location>
        <begin position="432"/>
        <end position="518"/>
    </location>
</feature>
<proteinExistence type="predicted"/>
<dbReference type="RefSeq" id="WP_097062375.1">
    <property type="nucleotide sequence ID" value="NZ_OBMI01000001.1"/>
</dbReference>
<accession>A0A285QBC5</accession>
<name>A0A285QBC5_9SPHN</name>
<dbReference type="EMBL" id="OBMI01000001">
    <property type="protein sequence ID" value="SOB79245.1"/>
    <property type="molecule type" value="Genomic_DNA"/>
</dbReference>